<keyword evidence="1" id="KW-0472">Membrane</keyword>
<sequence length="148" mass="16563">MLNAVIPDDFINWWSETISHLSGLKNMLLLFGGGIFLVAFIVAVKRFPSQERTELLINLCTGILGLLSLIGSMMIIGSFNVQPWFITLPMFLSLISTVLFFGFLPSLIAVRLGVYSKSKVQDAWRLVKIFFRPNQKTTIKGELHGSAK</sequence>
<proteinExistence type="predicted"/>
<protein>
    <submittedName>
        <fullName evidence="2">Uncharacterized protein</fullName>
    </submittedName>
</protein>
<organism evidence="2 3">
    <name type="scientific">Photobacterium arenosum</name>
    <dbReference type="NCBI Taxonomy" id="2774143"/>
    <lineage>
        <taxon>Bacteria</taxon>
        <taxon>Pseudomonadati</taxon>
        <taxon>Pseudomonadota</taxon>
        <taxon>Gammaproteobacteria</taxon>
        <taxon>Vibrionales</taxon>
        <taxon>Vibrionaceae</taxon>
        <taxon>Photobacterium</taxon>
    </lineage>
</organism>
<evidence type="ECO:0000313" key="2">
    <source>
        <dbReference type="EMBL" id="MBD8514660.1"/>
    </source>
</evidence>
<gene>
    <name evidence="2" type="ORF">IFO68_18420</name>
</gene>
<feature type="transmembrane region" description="Helical" evidence="1">
    <location>
        <begin position="56"/>
        <end position="79"/>
    </location>
</feature>
<feature type="transmembrane region" description="Helical" evidence="1">
    <location>
        <begin position="27"/>
        <end position="44"/>
    </location>
</feature>
<dbReference type="RefSeq" id="WP_192017278.1">
    <property type="nucleotide sequence ID" value="NZ_JACYTP010000014.1"/>
</dbReference>
<name>A0ABR9BQ18_9GAMM</name>
<evidence type="ECO:0000313" key="3">
    <source>
        <dbReference type="Proteomes" id="UP000649768"/>
    </source>
</evidence>
<keyword evidence="1" id="KW-0812">Transmembrane</keyword>
<dbReference type="EMBL" id="JACYTP010000014">
    <property type="protein sequence ID" value="MBD8514660.1"/>
    <property type="molecule type" value="Genomic_DNA"/>
</dbReference>
<keyword evidence="1" id="KW-1133">Transmembrane helix</keyword>
<reference evidence="2 3" key="1">
    <citation type="submission" date="2020-09" db="EMBL/GenBank/DDBJ databases">
        <title>Photobacterium sp. CAU 1568 isolated from sand of Sido Beach.</title>
        <authorList>
            <person name="Kim W."/>
        </authorList>
    </citation>
    <scope>NUCLEOTIDE SEQUENCE [LARGE SCALE GENOMIC DNA]</scope>
    <source>
        <strain evidence="2 3">CAU 1568</strain>
    </source>
</reference>
<evidence type="ECO:0000256" key="1">
    <source>
        <dbReference type="SAM" id="Phobius"/>
    </source>
</evidence>
<comment type="caution">
    <text evidence="2">The sequence shown here is derived from an EMBL/GenBank/DDBJ whole genome shotgun (WGS) entry which is preliminary data.</text>
</comment>
<accession>A0ABR9BQ18</accession>
<keyword evidence="3" id="KW-1185">Reference proteome</keyword>
<feature type="transmembrane region" description="Helical" evidence="1">
    <location>
        <begin position="85"/>
        <end position="110"/>
    </location>
</feature>
<dbReference type="Proteomes" id="UP000649768">
    <property type="component" value="Unassembled WGS sequence"/>
</dbReference>